<dbReference type="AlphaFoldDB" id="A0ABD2PJZ9"/>
<sequence>YSNQENCVWIIKSKILDRAIYIAFDEFIVSQILINNTIIATSMRIRDQRHDV</sequence>
<evidence type="ECO:0008006" key="3">
    <source>
        <dbReference type="Google" id="ProtNLM"/>
    </source>
</evidence>
<proteinExistence type="predicted"/>
<protein>
    <recommendedName>
        <fullName evidence="3">CUB domain-containing protein</fullName>
    </recommendedName>
</protein>
<evidence type="ECO:0000313" key="2">
    <source>
        <dbReference type="Proteomes" id="UP001626550"/>
    </source>
</evidence>
<keyword evidence="2" id="KW-1185">Reference proteome</keyword>
<feature type="non-terminal residue" evidence="1">
    <location>
        <position position="1"/>
    </location>
</feature>
<organism evidence="1 2">
    <name type="scientific">Cichlidogyrus casuarinus</name>
    <dbReference type="NCBI Taxonomy" id="1844966"/>
    <lineage>
        <taxon>Eukaryota</taxon>
        <taxon>Metazoa</taxon>
        <taxon>Spiralia</taxon>
        <taxon>Lophotrochozoa</taxon>
        <taxon>Platyhelminthes</taxon>
        <taxon>Monogenea</taxon>
        <taxon>Monopisthocotylea</taxon>
        <taxon>Dactylogyridea</taxon>
        <taxon>Ancyrocephalidae</taxon>
        <taxon>Cichlidogyrus</taxon>
    </lineage>
</organism>
<reference evidence="1 2" key="1">
    <citation type="submission" date="2024-11" db="EMBL/GenBank/DDBJ databases">
        <title>Adaptive evolution of stress response genes in parasites aligns with host niche diversity.</title>
        <authorList>
            <person name="Hahn C."/>
            <person name="Resl P."/>
        </authorList>
    </citation>
    <scope>NUCLEOTIDE SEQUENCE [LARGE SCALE GENOMIC DNA]</scope>
    <source>
        <strain evidence="1">EGGRZ-B1_66</strain>
        <tissue evidence="1">Body</tissue>
    </source>
</reference>
<dbReference type="Proteomes" id="UP001626550">
    <property type="component" value="Unassembled WGS sequence"/>
</dbReference>
<name>A0ABD2PJZ9_9PLAT</name>
<evidence type="ECO:0000313" key="1">
    <source>
        <dbReference type="EMBL" id="KAL3307808.1"/>
    </source>
</evidence>
<gene>
    <name evidence="1" type="ORF">Ciccas_013668</name>
</gene>
<comment type="caution">
    <text evidence="1">The sequence shown here is derived from an EMBL/GenBank/DDBJ whole genome shotgun (WGS) entry which is preliminary data.</text>
</comment>
<dbReference type="EMBL" id="JBJKFK010006442">
    <property type="protein sequence ID" value="KAL3307808.1"/>
    <property type="molecule type" value="Genomic_DNA"/>
</dbReference>
<accession>A0ABD2PJZ9</accession>